<sequence length="211" mass="23779">MGIGGWVAQKIIPDLPKPLVKAYDEFYHGPILTVNIAVRNWRFLDKLGISSGRIFEGFGNFFSIRRPMITGKDTQPYDPEKPIVLTFYVPFNKPGYSIKEQGALGRLELLNKSYAEYEQEIVEQMTAMFATAGFDAERDIAGIILNRWGHAYISPQPGFHFGKDGNEAPRDIVRKGFGRIQFGHSELSGYMSHTRALNEGSRAAIDAMRFI</sequence>
<dbReference type="EMBL" id="FAXC01000024">
    <property type="protein sequence ID" value="CUV08210.1"/>
    <property type="molecule type" value="Genomic_DNA"/>
</dbReference>
<organism evidence="1">
    <name type="scientific">hydrothermal vent metagenome</name>
    <dbReference type="NCBI Taxonomy" id="652676"/>
    <lineage>
        <taxon>unclassified sequences</taxon>
        <taxon>metagenomes</taxon>
        <taxon>ecological metagenomes</taxon>
    </lineage>
</organism>
<protein>
    <recommendedName>
        <fullName evidence="2">Amine oxidase domain-containing protein</fullName>
    </recommendedName>
</protein>
<gene>
    <name evidence="1" type="ORF">MGWOODY_Mmi898</name>
</gene>
<reference evidence="1" key="1">
    <citation type="submission" date="2015-10" db="EMBL/GenBank/DDBJ databases">
        <authorList>
            <person name="Gilbert D.G."/>
        </authorList>
    </citation>
    <scope>NUCLEOTIDE SEQUENCE</scope>
</reference>
<accession>A0A160VCS4</accession>
<evidence type="ECO:0008006" key="2">
    <source>
        <dbReference type="Google" id="ProtNLM"/>
    </source>
</evidence>
<dbReference type="AlphaFoldDB" id="A0A160VCS4"/>
<evidence type="ECO:0000313" key="1">
    <source>
        <dbReference type="EMBL" id="CUV08210.1"/>
    </source>
</evidence>
<proteinExistence type="predicted"/>
<name>A0A160VCS4_9ZZZZ</name>